<comment type="similarity">
    <text evidence="1">Belongs to the 'phage' integrase family.</text>
</comment>
<keyword evidence="3" id="KW-0233">DNA recombination</keyword>
<evidence type="ECO:0000313" key="6">
    <source>
        <dbReference type="Proteomes" id="UP000286287"/>
    </source>
</evidence>
<accession>A0A418V011</accession>
<sequence length="263" mass="29484">MAFSVPLGSRTILHRALTQAQQWGLVIRNVAENVKPPRSAPSTRQVWEPHEARTFLASIKGHPLEALFLLALTTGMRRGELLGLRWQDVDEARSQVHIRQNIVTAAGKLTTTTPKSRRSVRAVPIPPDTLAALQAHREAQQATREKAGDNWADLDLIFTNHHGTSVGMNLTRVWYELRDAAGVKRIRFHDLRHTYASVAASRKQVSAQVISERLGHFSVAFTLQTYVHLFDEERRRAVHTTENLFADEAETETPVEAIGVKQG</sequence>
<evidence type="ECO:0000256" key="1">
    <source>
        <dbReference type="ARBA" id="ARBA00008857"/>
    </source>
</evidence>
<reference evidence="5 6" key="1">
    <citation type="submission" date="2018-09" db="EMBL/GenBank/DDBJ databases">
        <authorList>
            <person name="Zhu H."/>
        </authorList>
    </citation>
    <scope>NUCLEOTIDE SEQUENCE [LARGE SCALE GENOMIC DNA]</scope>
    <source>
        <strain evidence="5 6">K2S05-167</strain>
    </source>
</reference>
<dbReference type="CDD" id="cd01189">
    <property type="entry name" value="INT_ICEBs1_C_like"/>
    <property type="match status" value="1"/>
</dbReference>
<comment type="caution">
    <text evidence="5">The sequence shown here is derived from an EMBL/GenBank/DDBJ whole genome shotgun (WGS) entry which is preliminary data.</text>
</comment>
<evidence type="ECO:0000313" key="5">
    <source>
        <dbReference type="EMBL" id="RJF69063.1"/>
    </source>
</evidence>
<gene>
    <name evidence="5" type="ORF">D3875_22330</name>
</gene>
<dbReference type="Gene3D" id="1.10.443.10">
    <property type="entry name" value="Intergrase catalytic core"/>
    <property type="match status" value="1"/>
</dbReference>
<dbReference type="Pfam" id="PF00589">
    <property type="entry name" value="Phage_integrase"/>
    <property type="match status" value="1"/>
</dbReference>
<dbReference type="SUPFAM" id="SSF56349">
    <property type="entry name" value="DNA breaking-rejoining enzymes"/>
    <property type="match status" value="1"/>
</dbReference>
<evidence type="ECO:0000256" key="2">
    <source>
        <dbReference type="ARBA" id="ARBA00023125"/>
    </source>
</evidence>
<dbReference type="EMBL" id="QYUJ01000030">
    <property type="protein sequence ID" value="RJF69063.1"/>
    <property type="molecule type" value="Genomic_DNA"/>
</dbReference>
<dbReference type="RefSeq" id="WP_119766923.1">
    <property type="nucleotide sequence ID" value="NZ_QYUJ01000030.1"/>
</dbReference>
<dbReference type="AlphaFoldDB" id="A0A418V011"/>
<protein>
    <submittedName>
        <fullName evidence="5">Site-specific integrase</fullName>
    </submittedName>
</protein>
<dbReference type="GO" id="GO:0006310">
    <property type="term" value="P:DNA recombination"/>
    <property type="evidence" value="ECO:0007669"/>
    <property type="project" value="UniProtKB-KW"/>
</dbReference>
<name>A0A418V011_9DEIO</name>
<dbReference type="PANTHER" id="PTHR30349">
    <property type="entry name" value="PHAGE INTEGRASE-RELATED"/>
    <property type="match status" value="1"/>
</dbReference>
<dbReference type="GO" id="GO:0015074">
    <property type="term" value="P:DNA integration"/>
    <property type="evidence" value="ECO:0007669"/>
    <property type="project" value="InterPro"/>
</dbReference>
<keyword evidence="2" id="KW-0238">DNA-binding</keyword>
<dbReference type="Proteomes" id="UP000286287">
    <property type="component" value="Unassembled WGS sequence"/>
</dbReference>
<keyword evidence="6" id="KW-1185">Reference proteome</keyword>
<dbReference type="InterPro" id="IPR011010">
    <property type="entry name" value="DNA_brk_join_enz"/>
</dbReference>
<dbReference type="GO" id="GO:0003677">
    <property type="term" value="F:DNA binding"/>
    <property type="evidence" value="ECO:0007669"/>
    <property type="project" value="UniProtKB-KW"/>
</dbReference>
<dbReference type="OrthoDB" id="9785687at2"/>
<evidence type="ECO:0000259" key="4">
    <source>
        <dbReference type="PROSITE" id="PS51898"/>
    </source>
</evidence>
<dbReference type="PROSITE" id="PS51898">
    <property type="entry name" value="TYR_RECOMBINASE"/>
    <property type="match status" value="1"/>
</dbReference>
<dbReference type="PANTHER" id="PTHR30349:SF41">
    <property type="entry name" value="INTEGRASE_RECOMBINASE PROTEIN MJ0367-RELATED"/>
    <property type="match status" value="1"/>
</dbReference>
<organism evidence="5 6">
    <name type="scientific">Deinococcus cavernae</name>
    <dbReference type="NCBI Taxonomy" id="2320857"/>
    <lineage>
        <taxon>Bacteria</taxon>
        <taxon>Thermotogati</taxon>
        <taxon>Deinococcota</taxon>
        <taxon>Deinococci</taxon>
        <taxon>Deinococcales</taxon>
        <taxon>Deinococcaceae</taxon>
        <taxon>Deinococcus</taxon>
    </lineage>
</organism>
<dbReference type="InterPro" id="IPR050090">
    <property type="entry name" value="Tyrosine_recombinase_XerCD"/>
</dbReference>
<dbReference type="InterPro" id="IPR013762">
    <property type="entry name" value="Integrase-like_cat_sf"/>
</dbReference>
<proteinExistence type="inferred from homology"/>
<feature type="domain" description="Tyr recombinase" evidence="4">
    <location>
        <begin position="42"/>
        <end position="240"/>
    </location>
</feature>
<evidence type="ECO:0000256" key="3">
    <source>
        <dbReference type="ARBA" id="ARBA00023172"/>
    </source>
</evidence>
<dbReference type="InterPro" id="IPR002104">
    <property type="entry name" value="Integrase_catalytic"/>
</dbReference>